<dbReference type="GO" id="GO:0097367">
    <property type="term" value="F:carbohydrate derivative binding"/>
    <property type="evidence" value="ECO:0007669"/>
    <property type="project" value="InterPro"/>
</dbReference>
<evidence type="ECO:0000256" key="1">
    <source>
        <dbReference type="ARBA" id="ARBA00011738"/>
    </source>
</evidence>
<protein>
    <recommendedName>
        <fullName evidence="9 12">N-acetylmuramic acid 6-phosphate etherase</fullName>
        <shortName evidence="12">MurNAc-6-P etherase</shortName>
        <ecNumber evidence="8 12">4.2.1.126</ecNumber>
    </recommendedName>
    <alternativeName>
        <fullName evidence="11 12">N-acetylmuramic acid 6-phosphate hydrolase</fullName>
    </alternativeName>
    <alternativeName>
        <fullName evidence="10 12">N-acetylmuramic acid 6-phosphate lyase</fullName>
    </alternativeName>
</protein>
<dbReference type="GO" id="GO:0016835">
    <property type="term" value="F:carbon-oxygen lyase activity"/>
    <property type="evidence" value="ECO:0007669"/>
    <property type="project" value="UniProtKB-UniRule"/>
</dbReference>
<evidence type="ECO:0000256" key="8">
    <source>
        <dbReference type="ARBA" id="ARBA00067056"/>
    </source>
</evidence>
<sequence>MAEPQTIADLRETLGTLATEAVGETARDLDLMSVSELVDAMNASNAEVPAAVARVSASIVAAADGVSERMRAGGRLIYVGAGTAGRMGILDASEIPPTFGAPPELVVGVIAGGEEAIHTAVENAEDDEDAGRAALAALHLGPLDAVIGISASGRTPYVLGAIDYATEAGAFTVGLACNAGSELGSAAEVAIEVVVGPEILTGSTRLKSGTAQKLVLNMISTIAMVRLGKVYGNLMVDLRATNAKLRARSERTVMMATGVDAQTATAALDATGGWIKAAILMSETSLDADTAVRMLTEHGGRLRDALAAAGAAPDAHGGRAHVG</sequence>
<reference evidence="14" key="2">
    <citation type="submission" date="2023-01" db="EMBL/GenBank/DDBJ databases">
        <authorList>
            <person name="Sun Q."/>
            <person name="Evtushenko L."/>
        </authorList>
    </citation>
    <scope>NUCLEOTIDE SEQUENCE</scope>
    <source>
        <strain evidence="14">VKM Ac-1401</strain>
    </source>
</reference>
<reference evidence="14" key="1">
    <citation type="journal article" date="2014" name="Int. J. Syst. Evol. Microbiol.">
        <title>Complete genome sequence of Corynebacterium casei LMG S-19264T (=DSM 44701T), isolated from a smear-ripened cheese.</title>
        <authorList>
            <consortium name="US DOE Joint Genome Institute (JGI-PGF)"/>
            <person name="Walter F."/>
            <person name="Albersmeier A."/>
            <person name="Kalinowski J."/>
            <person name="Ruckert C."/>
        </authorList>
    </citation>
    <scope>NUCLEOTIDE SEQUENCE</scope>
    <source>
        <strain evidence="14">VKM Ac-1401</strain>
    </source>
</reference>
<evidence type="ECO:0000313" key="15">
    <source>
        <dbReference type="Proteomes" id="UP001142372"/>
    </source>
</evidence>
<evidence type="ECO:0000256" key="11">
    <source>
        <dbReference type="ARBA" id="ARBA00084049"/>
    </source>
</evidence>
<feature type="active site" description="Proton donor" evidence="12">
    <location>
        <position position="94"/>
    </location>
</feature>
<evidence type="ECO:0000256" key="12">
    <source>
        <dbReference type="HAMAP-Rule" id="MF_00068"/>
    </source>
</evidence>
<comment type="catalytic activity">
    <reaction evidence="4 12">
        <text>N-acetyl-D-muramate 6-phosphate + H2O = N-acetyl-D-glucosamine 6-phosphate + (R)-lactate</text>
        <dbReference type="Rhea" id="RHEA:26410"/>
        <dbReference type="ChEBI" id="CHEBI:15377"/>
        <dbReference type="ChEBI" id="CHEBI:16004"/>
        <dbReference type="ChEBI" id="CHEBI:57513"/>
        <dbReference type="ChEBI" id="CHEBI:58722"/>
        <dbReference type="EC" id="4.2.1.126"/>
    </reaction>
</comment>
<dbReference type="NCBIfam" id="TIGR00274">
    <property type="entry name" value="N-acetylmuramic acid 6-phosphate etherase"/>
    <property type="match status" value="1"/>
</dbReference>
<comment type="pathway">
    <text evidence="6">Cell wall biogenesis.</text>
</comment>
<dbReference type="FunFam" id="3.40.50.10490:FF:000014">
    <property type="entry name" value="N-acetylmuramic acid 6-phosphate etherase"/>
    <property type="match status" value="1"/>
</dbReference>
<accession>A0A9W6LZX4</accession>
<dbReference type="GO" id="GO:0009254">
    <property type="term" value="P:peptidoglycan turnover"/>
    <property type="evidence" value="ECO:0007669"/>
    <property type="project" value="TreeGrafter"/>
</dbReference>
<dbReference type="InterPro" id="IPR001347">
    <property type="entry name" value="SIS_dom"/>
</dbReference>
<dbReference type="Gene3D" id="1.10.8.1080">
    <property type="match status" value="1"/>
</dbReference>
<evidence type="ECO:0000313" key="14">
    <source>
        <dbReference type="EMBL" id="GLJ76064.1"/>
    </source>
</evidence>
<comment type="pathway">
    <text evidence="5">Amino-sugar metabolism; 1,6-anhydro-N-acetylmuramate degradation.</text>
</comment>
<evidence type="ECO:0000256" key="10">
    <source>
        <dbReference type="ARBA" id="ARBA00077905"/>
    </source>
</evidence>
<gene>
    <name evidence="12 14" type="primary">murQ</name>
    <name evidence="14" type="ORF">GCM10017584_16380</name>
</gene>
<name>A0A9W6LZX4_9MICO</name>
<dbReference type="SUPFAM" id="SSF53697">
    <property type="entry name" value="SIS domain"/>
    <property type="match status" value="1"/>
</dbReference>
<dbReference type="AlphaFoldDB" id="A0A9W6LZX4"/>
<dbReference type="EC" id="4.2.1.126" evidence="8 12"/>
<comment type="function">
    <text evidence="12">Specifically catalyzes the cleavage of the D-lactyl ether substituent of MurNAc 6-phosphate, producing GlcNAc 6-phosphate and D-lactate.</text>
</comment>
<proteinExistence type="inferred from homology"/>
<dbReference type="PANTHER" id="PTHR10088:SF4">
    <property type="entry name" value="GLUCOKINASE REGULATORY PROTEIN"/>
    <property type="match status" value="1"/>
</dbReference>
<evidence type="ECO:0000256" key="5">
    <source>
        <dbReference type="ARBA" id="ARBA00060595"/>
    </source>
</evidence>
<evidence type="ECO:0000256" key="9">
    <source>
        <dbReference type="ARBA" id="ARBA00070061"/>
    </source>
</evidence>
<feature type="domain" description="SIS" evidence="13">
    <location>
        <begin position="66"/>
        <end position="229"/>
    </location>
</feature>
<evidence type="ECO:0000256" key="6">
    <source>
        <dbReference type="ARBA" id="ARBA00060672"/>
    </source>
</evidence>
<evidence type="ECO:0000256" key="4">
    <source>
        <dbReference type="ARBA" id="ARBA00051747"/>
    </source>
</evidence>
<evidence type="ECO:0000256" key="3">
    <source>
        <dbReference type="ARBA" id="ARBA00023277"/>
    </source>
</evidence>
<dbReference type="Gene3D" id="3.40.50.10490">
    <property type="entry name" value="Glucose-6-phosphate isomerase like protein, domain 1"/>
    <property type="match status" value="1"/>
</dbReference>
<dbReference type="GO" id="GO:0016803">
    <property type="term" value="F:ether hydrolase activity"/>
    <property type="evidence" value="ECO:0007669"/>
    <property type="project" value="TreeGrafter"/>
</dbReference>
<comment type="miscellaneous">
    <text evidence="12">A lyase-type mechanism (elimination/hydration) is suggested for the cleavage of the lactyl ether bond of MurNAc 6-phosphate, with the formation of an alpha,beta-unsaturated aldehyde intermediate with (E)-stereochemistry, followed by the syn addition of water to give product.</text>
</comment>
<dbReference type="PANTHER" id="PTHR10088">
    <property type="entry name" value="GLUCOKINASE REGULATORY PROTEIN"/>
    <property type="match status" value="1"/>
</dbReference>
<dbReference type="Pfam" id="PF22645">
    <property type="entry name" value="GKRP_SIS_N"/>
    <property type="match status" value="1"/>
</dbReference>
<feature type="active site" evidence="12">
    <location>
        <position position="125"/>
    </location>
</feature>
<dbReference type="PROSITE" id="PS01272">
    <property type="entry name" value="GCKR"/>
    <property type="match status" value="1"/>
</dbReference>
<comment type="subunit">
    <text evidence="1 12">Homodimer.</text>
</comment>
<organism evidence="14 15">
    <name type="scientific">Leifsonia poae</name>
    <dbReference type="NCBI Taxonomy" id="110933"/>
    <lineage>
        <taxon>Bacteria</taxon>
        <taxon>Bacillati</taxon>
        <taxon>Actinomycetota</taxon>
        <taxon>Actinomycetes</taxon>
        <taxon>Micrococcales</taxon>
        <taxon>Microbacteriaceae</taxon>
        <taxon>Leifsonia</taxon>
    </lineage>
</organism>
<dbReference type="PROSITE" id="PS51464">
    <property type="entry name" value="SIS"/>
    <property type="match status" value="1"/>
</dbReference>
<comment type="caution">
    <text evidence="14">The sequence shown here is derived from an EMBL/GenBank/DDBJ whole genome shotgun (WGS) entry which is preliminary data.</text>
</comment>
<dbReference type="InterPro" id="IPR005488">
    <property type="entry name" value="Etherase_MurQ"/>
</dbReference>
<dbReference type="InterPro" id="IPR005486">
    <property type="entry name" value="Glucokinase_regulatory_CS"/>
</dbReference>
<comment type="pathway">
    <text evidence="12">Amino-sugar metabolism; N-acetylmuramate degradation.</text>
</comment>
<dbReference type="CDD" id="cd05007">
    <property type="entry name" value="SIS_Etherase"/>
    <property type="match status" value="1"/>
</dbReference>
<dbReference type="FunFam" id="1.10.8.1080:FF:000001">
    <property type="entry name" value="N-acetylmuramic acid 6-phosphate etherase"/>
    <property type="match status" value="1"/>
</dbReference>
<dbReference type="InterPro" id="IPR040190">
    <property type="entry name" value="MURQ/GCKR"/>
</dbReference>
<dbReference type="HAMAP" id="MF_00068">
    <property type="entry name" value="MurQ"/>
    <property type="match status" value="1"/>
</dbReference>
<dbReference type="Proteomes" id="UP001142372">
    <property type="component" value="Unassembled WGS sequence"/>
</dbReference>
<evidence type="ECO:0000256" key="7">
    <source>
        <dbReference type="ARBA" id="ARBA00061234"/>
    </source>
</evidence>
<dbReference type="NCBIfam" id="NF003915">
    <property type="entry name" value="PRK05441.1"/>
    <property type="match status" value="1"/>
</dbReference>
<dbReference type="EMBL" id="BSEN01000006">
    <property type="protein sequence ID" value="GLJ76064.1"/>
    <property type="molecule type" value="Genomic_DNA"/>
</dbReference>
<dbReference type="GO" id="GO:0046348">
    <property type="term" value="P:amino sugar catabolic process"/>
    <property type="evidence" value="ECO:0007669"/>
    <property type="project" value="InterPro"/>
</dbReference>
<keyword evidence="3 12" id="KW-0119">Carbohydrate metabolism</keyword>
<dbReference type="NCBIfam" id="NF009222">
    <property type="entry name" value="PRK12570.1"/>
    <property type="match status" value="1"/>
</dbReference>
<evidence type="ECO:0000256" key="2">
    <source>
        <dbReference type="ARBA" id="ARBA00023239"/>
    </source>
</evidence>
<evidence type="ECO:0000259" key="13">
    <source>
        <dbReference type="PROSITE" id="PS51464"/>
    </source>
</evidence>
<dbReference type="RefSeq" id="WP_271176734.1">
    <property type="nucleotide sequence ID" value="NZ_BAAAJO010000005.1"/>
</dbReference>
<dbReference type="InterPro" id="IPR046348">
    <property type="entry name" value="SIS_dom_sf"/>
</dbReference>
<keyword evidence="2 12" id="KW-0456">Lyase</keyword>
<keyword evidence="15" id="KW-1185">Reference proteome</keyword>
<comment type="similarity">
    <text evidence="7 12">Belongs to the GCKR-like family. MurNAc-6-P etherase subfamily.</text>
</comment>